<proteinExistence type="predicted"/>
<evidence type="ECO:0000313" key="2">
    <source>
        <dbReference type="Proteomes" id="UP000829694"/>
    </source>
</evidence>
<dbReference type="Pfam" id="PF03804">
    <property type="entry name" value="DUF325"/>
    <property type="match status" value="1"/>
</dbReference>
<name>A0AAE7SYC5_9BBAC</name>
<evidence type="ECO:0000313" key="1">
    <source>
        <dbReference type="EMBL" id="QOD40076.1"/>
    </source>
</evidence>
<dbReference type="EMBL" id="MT844067">
    <property type="protein sequence ID" value="QOD40076.1"/>
    <property type="molecule type" value="Genomic_DNA"/>
</dbReference>
<organism evidence="1 2">
    <name type="scientific">Matsumuraeses phaseoli granulovirus</name>
    <dbReference type="NCBI Taxonomy" id="2760664"/>
    <lineage>
        <taxon>Viruses</taxon>
        <taxon>Viruses incertae sedis</taxon>
        <taxon>Naldaviricetes</taxon>
        <taxon>Lefavirales</taxon>
        <taxon>Baculoviridae</taxon>
        <taxon>Betabaculovirus</taxon>
        <taxon>Betabaculovirus maphaseoli</taxon>
    </lineage>
</organism>
<accession>A0AAE7SYC5</accession>
<dbReference type="Proteomes" id="UP000829694">
    <property type="component" value="Segment"/>
</dbReference>
<reference evidence="1" key="1">
    <citation type="journal article" date="2020" name="Viruses">
        <title>Genome Analysis of a Novel Clade b Betabaculovirus Isolated from the Legume Pest Matsumuraeses phaseoli (Lepidoptera: Tortricidae).</title>
        <authorList>
            <person name="Shu R."/>
            <person name="Meng Q."/>
            <person name="Miao L."/>
            <person name="Liang H."/>
            <person name="Chen J."/>
            <person name="Xu Y."/>
            <person name="Cheng L."/>
            <person name="Jin W."/>
            <person name="Qin Q."/>
            <person name="Zhang H."/>
        </authorList>
    </citation>
    <scope>NUCLEOTIDE SEQUENCE</scope>
    <source>
        <strain evidence="1">IOZ01</strain>
    </source>
</reference>
<protein>
    <submittedName>
        <fullName evidence="1">Maph113</fullName>
    </submittedName>
</protein>
<dbReference type="GeneID" id="80539477"/>
<keyword evidence="2" id="KW-1185">Reference proteome</keyword>
<dbReference type="KEGG" id="vg:80539477"/>
<sequence length="141" mass="16266">MEKENVLKKVTDTVDINNGPSIDQLWELYYEIKEECDDDHEVAYLMTSIVNEYFSNDSIDIRDETYYVYLGKCQMCNKKASNVNNSCVKKVMDYVCQFCGSVLVIVDPHEVLEYPDAVAEMMAINLINDSTNENMLFSKND</sequence>
<dbReference type="InterPro" id="IPR003225">
    <property type="entry name" value="DUF325"/>
</dbReference>
<gene>
    <name evidence="1" type="primary">Maph113</name>
    <name evidence="1" type="ORF">H4Q86_113</name>
</gene>
<dbReference type="RefSeq" id="YP_010800831.1">
    <property type="nucleotide sequence ID" value="NC_076905.1"/>
</dbReference>